<dbReference type="InterPro" id="IPR038765">
    <property type="entry name" value="Papain-like_cys_pep_sf"/>
</dbReference>
<evidence type="ECO:0000313" key="4">
    <source>
        <dbReference type="EMBL" id="QHU03142.1"/>
    </source>
</evidence>
<dbReference type="SUPFAM" id="SSF54001">
    <property type="entry name" value="Cysteine proteinases"/>
    <property type="match status" value="1"/>
</dbReference>
<dbReference type="InterPro" id="IPR003653">
    <property type="entry name" value="Peptidase_C48_C"/>
</dbReference>
<evidence type="ECO:0000256" key="2">
    <source>
        <dbReference type="ARBA" id="ARBA00022801"/>
    </source>
</evidence>
<protein>
    <recommendedName>
        <fullName evidence="3">Ubiquitin-like protease family profile domain-containing protein</fullName>
    </recommendedName>
</protein>
<dbReference type="GO" id="GO:0008234">
    <property type="term" value="F:cysteine-type peptidase activity"/>
    <property type="evidence" value="ECO:0007669"/>
    <property type="project" value="InterPro"/>
</dbReference>
<dbReference type="EMBL" id="MN740370">
    <property type="protein sequence ID" value="QHU03142.1"/>
    <property type="molecule type" value="Genomic_DNA"/>
</dbReference>
<dbReference type="GO" id="GO:0006508">
    <property type="term" value="P:proteolysis"/>
    <property type="evidence" value="ECO:0007669"/>
    <property type="project" value="UniProtKB-KW"/>
</dbReference>
<sequence>MARNKSAKKRAKKAKNKTLKVARQDIIMKKPVCSPANPEKNNEVTCYSNNTLVKIKKLWNARHSGDKIDSDEPHAIWNHIRDRFSNVCNTEKCWLRQNLLAENLDSDILSYTFAPSAPKEWKKNPFEWLSSSDISGVMSHFEKKYPSFIFIGPTPIDFDKSYADDVCVWDELCNFSLISHIKRGKKNIGMIFNTDPHTEDGEHWICMFLDLSSKPNPFIFFFDSNGDLPPDEVTVLKNRIVSQGGTLGMKIDYDHNHPKVHQKSDGECGMFCLFTIIQLLLKNKKIEDFKTKRITDDEVKKLRKVYFDHSEN</sequence>
<feature type="domain" description="Ubiquitin-like protease family profile" evidence="3">
    <location>
        <begin position="189"/>
        <end position="307"/>
    </location>
</feature>
<dbReference type="Gene3D" id="3.40.395.10">
    <property type="entry name" value="Adenoviral Proteinase, Chain A"/>
    <property type="match status" value="1"/>
</dbReference>
<organism evidence="4">
    <name type="scientific">viral metagenome</name>
    <dbReference type="NCBI Taxonomy" id="1070528"/>
    <lineage>
        <taxon>unclassified sequences</taxon>
        <taxon>metagenomes</taxon>
        <taxon>organismal metagenomes</taxon>
    </lineage>
</organism>
<name>A0A6C0JBW3_9ZZZZ</name>
<dbReference type="Pfam" id="PF02902">
    <property type="entry name" value="Peptidase_C48"/>
    <property type="match status" value="1"/>
</dbReference>
<evidence type="ECO:0000256" key="1">
    <source>
        <dbReference type="ARBA" id="ARBA00022670"/>
    </source>
</evidence>
<keyword evidence="1" id="KW-0645">Protease</keyword>
<dbReference type="AlphaFoldDB" id="A0A6C0JBW3"/>
<keyword evidence="2" id="KW-0378">Hydrolase</keyword>
<accession>A0A6C0JBW3</accession>
<evidence type="ECO:0000259" key="3">
    <source>
        <dbReference type="Pfam" id="PF02902"/>
    </source>
</evidence>
<proteinExistence type="predicted"/>
<reference evidence="4" key="1">
    <citation type="journal article" date="2020" name="Nature">
        <title>Giant virus diversity and host interactions through global metagenomics.</title>
        <authorList>
            <person name="Schulz F."/>
            <person name="Roux S."/>
            <person name="Paez-Espino D."/>
            <person name="Jungbluth S."/>
            <person name="Walsh D.A."/>
            <person name="Denef V.J."/>
            <person name="McMahon K.D."/>
            <person name="Konstantinidis K.T."/>
            <person name="Eloe-Fadrosh E.A."/>
            <person name="Kyrpides N.C."/>
            <person name="Woyke T."/>
        </authorList>
    </citation>
    <scope>NUCLEOTIDE SEQUENCE</scope>
    <source>
        <strain evidence="4">GVMAG-M-3300025890-48</strain>
    </source>
</reference>